<evidence type="ECO:0000256" key="2">
    <source>
        <dbReference type="ARBA" id="ARBA00005811"/>
    </source>
</evidence>
<dbReference type="GO" id="GO:0005886">
    <property type="term" value="C:plasma membrane"/>
    <property type="evidence" value="ECO:0007669"/>
    <property type="project" value="UniProtKB-SubCell"/>
</dbReference>
<dbReference type="GeneID" id="86891506"/>
<evidence type="ECO:0000313" key="8">
    <source>
        <dbReference type="EMBL" id="AZS31137.1"/>
    </source>
</evidence>
<organism evidence="8 9">
    <name type="scientific">Butyricimonas faecalis</name>
    <dbReference type="NCBI Taxonomy" id="2093856"/>
    <lineage>
        <taxon>Bacteria</taxon>
        <taxon>Pseudomonadati</taxon>
        <taxon>Bacteroidota</taxon>
        <taxon>Bacteroidia</taxon>
        <taxon>Bacteroidales</taxon>
        <taxon>Odoribacteraceae</taxon>
        <taxon>Butyricimonas</taxon>
    </lineage>
</organism>
<keyword evidence="3" id="KW-1003">Cell membrane</keyword>
<comment type="similarity">
    <text evidence="2 7">Belongs to the ExbD/TolR family.</text>
</comment>
<dbReference type="EMBL" id="CP032819">
    <property type="protein sequence ID" value="AZS31137.1"/>
    <property type="molecule type" value="Genomic_DNA"/>
</dbReference>
<dbReference type="RefSeq" id="WP_027201730.1">
    <property type="nucleotide sequence ID" value="NZ_CP032819.1"/>
</dbReference>
<keyword evidence="4 7" id="KW-0812">Transmembrane</keyword>
<dbReference type="PANTHER" id="PTHR30558">
    <property type="entry name" value="EXBD MEMBRANE COMPONENT OF PMF-DRIVEN MACROMOLECULE IMPORT SYSTEM"/>
    <property type="match status" value="1"/>
</dbReference>
<dbReference type="PANTHER" id="PTHR30558:SF7">
    <property type="entry name" value="TOL-PAL SYSTEM PROTEIN TOLR"/>
    <property type="match status" value="1"/>
</dbReference>
<sequence>MAIKRKSKINPNFNMSSMTDIFFLLLLFFMISSTLINPNALKLLLPKSTNQTSDKPVTVVSIDKNYTFYLNEKVIPFSMLERRLVEELRELEDPCISLQADKSVPLEQIVKVMNIAKDHNYRLILSTEPE</sequence>
<evidence type="ECO:0000256" key="3">
    <source>
        <dbReference type="ARBA" id="ARBA00022475"/>
    </source>
</evidence>
<dbReference type="KEGG" id="buy:D8S85_17320"/>
<evidence type="ECO:0000256" key="6">
    <source>
        <dbReference type="ARBA" id="ARBA00023136"/>
    </source>
</evidence>
<dbReference type="GO" id="GO:0015031">
    <property type="term" value="P:protein transport"/>
    <property type="evidence" value="ECO:0007669"/>
    <property type="project" value="UniProtKB-KW"/>
</dbReference>
<evidence type="ECO:0000256" key="5">
    <source>
        <dbReference type="ARBA" id="ARBA00022989"/>
    </source>
</evidence>
<reference evidence="8 9" key="1">
    <citation type="submission" date="2018-10" db="EMBL/GenBank/DDBJ databases">
        <title>Butyricimonas faecalis sp. nov., isolated from human faeces and emended description of the genus Butyricimonas.</title>
        <authorList>
            <person name="Le Roy T."/>
            <person name="Van der Smissen P."/>
            <person name="Paquot A."/>
            <person name="Delzenne N."/>
            <person name="Muccioli G."/>
            <person name="Collet J.-F."/>
            <person name="Cani P.D."/>
        </authorList>
    </citation>
    <scope>NUCLEOTIDE SEQUENCE [LARGE SCALE GENOMIC DNA]</scope>
    <source>
        <strain evidence="8 9">H184</strain>
    </source>
</reference>
<keyword evidence="9" id="KW-1185">Reference proteome</keyword>
<name>A0A3Q9IQ95_9BACT</name>
<keyword evidence="7" id="KW-0813">Transport</keyword>
<keyword evidence="5" id="KW-1133">Transmembrane helix</keyword>
<dbReference type="OrthoDB" id="9793581at2"/>
<protein>
    <submittedName>
        <fullName evidence="8">Biopolymer transporter ExbD</fullName>
    </submittedName>
</protein>
<evidence type="ECO:0000313" key="9">
    <source>
        <dbReference type="Proteomes" id="UP000270673"/>
    </source>
</evidence>
<dbReference type="InterPro" id="IPR003400">
    <property type="entry name" value="ExbD"/>
</dbReference>
<dbReference type="Gene3D" id="3.30.420.270">
    <property type="match status" value="1"/>
</dbReference>
<keyword evidence="6" id="KW-0472">Membrane</keyword>
<dbReference type="Proteomes" id="UP000270673">
    <property type="component" value="Chromosome"/>
</dbReference>
<evidence type="ECO:0000256" key="4">
    <source>
        <dbReference type="ARBA" id="ARBA00022692"/>
    </source>
</evidence>
<proteinExistence type="inferred from homology"/>
<comment type="subcellular location">
    <subcellularLocation>
        <location evidence="1">Cell membrane</location>
        <topology evidence="1">Single-pass membrane protein</topology>
    </subcellularLocation>
    <subcellularLocation>
        <location evidence="7">Cell membrane</location>
        <topology evidence="7">Single-pass type II membrane protein</topology>
    </subcellularLocation>
</comment>
<dbReference type="Pfam" id="PF02472">
    <property type="entry name" value="ExbD"/>
    <property type="match status" value="1"/>
</dbReference>
<dbReference type="AlphaFoldDB" id="A0A3Q9IQ95"/>
<evidence type="ECO:0000256" key="7">
    <source>
        <dbReference type="RuleBase" id="RU003879"/>
    </source>
</evidence>
<gene>
    <name evidence="8" type="ORF">D8S85_17320</name>
</gene>
<dbReference type="GO" id="GO:0022857">
    <property type="term" value="F:transmembrane transporter activity"/>
    <property type="evidence" value="ECO:0007669"/>
    <property type="project" value="InterPro"/>
</dbReference>
<keyword evidence="7" id="KW-0653">Protein transport</keyword>
<evidence type="ECO:0000256" key="1">
    <source>
        <dbReference type="ARBA" id="ARBA00004162"/>
    </source>
</evidence>
<accession>A0A3Q9IQ95</accession>